<comment type="caution">
    <text evidence="1">The sequence shown here is derived from an EMBL/GenBank/DDBJ whole genome shotgun (WGS) entry which is preliminary data.</text>
</comment>
<evidence type="ECO:0000313" key="1">
    <source>
        <dbReference type="EMBL" id="GIX86019.1"/>
    </source>
</evidence>
<gene>
    <name evidence="1" type="ORF">CDAR_501191</name>
</gene>
<organism evidence="1 2">
    <name type="scientific">Caerostris darwini</name>
    <dbReference type="NCBI Taxonomy" id="1538125"/>
    <lineage>
        <taxon>Eukaryota</taxon>
        <taxon>Metazoa</taxon>
        <taxon>Ecdysozoa</taxon>
        <taxon>Arthropoda</taxon>
        <taxon>Chelicerata</taxon>
        <taxon>Arachnida</taxon>
        <taxon>Araneae</taxon>
        <taxon>Araneomorphae</taxon>
        <taxon>Entelegynae</taxon>
        <taxon>Araneoidea</taxon>
        <taxon>Araneidae</taxon>
        <taxon>Caerostris</taxon>
    </lineage>
</organism>
<reference evidence="1 2" key="1">
    <citation type="submission" date="2021-06" db="EMBL/GenBank/DDBJ databases">
        <title>Caerostris darwini draft genome.</title>
        <authorList>
            <person name="Kono N."/>
            <person name="Arakawa K."/>
        </authorList>
    </citation>
    <scope>NUCLEOTIDE SEQUENCE [LARGE SCALE GENOMIC DNA]</scope>
</reference>
<sequence length="120" mass="13519">MDEEYITSEAEYGKRFFVGERIITFDRAHHCPGEADDNLFLVTWEVGLLRGFCNFSLVGSLPKGAGPHSERIYGNVHVLNVTKKCFCHGLIATWDERDCPDRLSGRWRVVRGEGGEGGCR</sequence>
<protein>
    <submittedName>
        <fullName evidence="1">Uncharacterized protein</fullName>
    </submittedName>
</protein>
<keyword evidence="2" id="KW-1185">Reference proteome</keyword>
<evidence type="ECO:0000313" key="2">
    <source>
        <dbReference type="Proteomes" id="UP001054837"/>
    </source>
</evidence>
<name>A0AAV4NMJ5_9ARAC</name>
<dbReference type="AlphaFoldDB" id="A0AAV4NMJ5"/>
<dbReference type="EMBL" id="BPLQ01001851">
    <property type="protein sequence ID" value="GIX86019.1"/>
    <property type="molecule type" value="Genomic_DNA"/>
</dbReference>
<dbReference type="Proteomes" id="UP001054837">
    <property type="component" value="Unassembled WGS sequence"/>
</dbReference>
<accession>A0AAV4NMJ5</accession>
<proteinExistence type="predicted"/>